<comment type="caution">
    <text evidence="2">The sequence shown here is derived from an EMBL/GenBank/DDBJ whole genome shotgun (WGS) entry which is preliminary data.</text>
</comment>
<keyword evidence="3" id="KW-1185">Reference proteome</keyword>
<protein>
    <submittedName>
        <fullName evidence="2">Uncharacterized protein</fullName>
    </submittedName>
</protein>
<feature type="region of interest" description="Disordered" evidence="1">
    <location>
        <begin position="114"/>
        <end position="133"/>
    </location>
</feature>
<dbReference type="InterPro" id="IPR055975">
    <property type="entry name" value="DUF7553"/>
</dbReference>
<evidence type="ECO:0000313" key="3">
    <source>
        <dbReference type="Proteomes" id="UP000011648"/>
    </source>
</evidence>
<feature type="compositionally biased region" description="Acidic residues" evidence="1">
    <location>
        <begin position="114"/>
        <end position="123"/>
    </location>
</feature>
<dbReference type="STRING" id="1230458.C484_08298"/>
<reference evidence="2 3" key="1">
    <citation type="journal article" date="2014" name="PLoS Genet.">
        <title>Phylogenetically driven sequencing of extremely halophilic archaea reveals strategies for static and dynamic osmo-response.</title>
        <authorList>
            <person name="Becker E.A."/>
            <person name="Seitzer P.M."/>
            <person name="Tritt A."/>
            <person name="Larsen D."/>
            <person name="Krusor M."/>
            <person name="Yao A.I."/>
            <person name="Wu D."/>
            <person name="Madern D."/>
            <person name="Eisen J.A."/>
            <person name="Darling A.E."/>
            <person name="Facciotti M.T."/>
        </authorList>
    </citation>
    <scope>NUCLEOTIDE SEQUENCE [LARGE SCALE GENOMIC DNA]</scope>
    <source>
        <strain evidence="2 3">DSM 12281</strain>
    </source>
</reference>
<dbReference type="EMBL" id="AOIL01000028">
    <property type="protein sequence ID" value="ELY92614.1"/>
    <property type="molecule type" value="Genomic_DNA"/>
</dbReference>
<dbReference type="AlphaFoldDB" id="M0A1Y9"/>
<feature type="compositionally biased region" description="Polar residues" evidence="1">
    <location>
        <begin position="1"/>
        <end position="10"/>
    </location>
</feature>
<evidence type="ECO:0000256" key="1">
    <source>
        <dbReference type="SAM" id="MobiDB-lite"/>
    </source>
</evidence>
<organism evidence="2 3">
    <name type="scientific">Natrialba taiwanensis DSM 12281</name>
    <dbReference type="NCBI Taxonomy" id="1230458"/>
    <lineage>
        <taxon>Archaea</taxon>
        <taxon>Methanobacteriati</taxon>
        <taxon>Methanobacteriota</taxon>
        <taxon>Stenosarchaea group</taxon>
        <taxon>Halobacteria</taxon>
        <taxon>Halobacteriales</taxon>
        <taxon>Natrialbaceae</taxon>
        <taxon>Natrialba</taxon>
    </lineage>
</organism>
<accession>M0A1Y9</accession>
<dbReference type="PATRIC" id="fig|1230458.4.peg.1651"/>
<evidence type="ECO:0000313" key="2">
    <source>
        <dbReference type="EMBL" id="ELY92614.1"/>
    </source>
</evidence>
<sequence>MLTRSRSGSRSYDEVFPPRTPRTVRAARTSSIEPASSCVERATRPTERFRNRVDSLNEGPSEEQDGHRTQTEPGPKPDRIDEVAKKLDGLESEAAGMASEHIAADRDCCLEYLDGVEEEDGDEGGNGNRDRDR</sequence>
<dbReference type="Pfam" id="PF24430">
    <property type="entry name" value="DUF7553"/>
    <property type="match status" value="1"/>
</dbReference>
<dbReference type="Proteomes" id="UP000011648">
    <property type="component" value="Unassembled WGS sequence"/>
</dbReference>
<name>M0A1Y9_9EURY</name>
<gene>
    <name evidence="2" type="ORF">C484_08298</name>
</gene>
<dbReference type="OrthoDB" id="157497at2157"/>
<feature type="compositionally biased region" description="Basic and acidic residues" evidence="1">
    <location>
        <begin position="64"/>
        <end position="83"/>
    </location>
</feature>
<proteinExistence type="predicted"/>
<feature type="compositionally biased region" description="Basic and acidic residues" evidence="1">
    <location>
        <begin position="41"/>
        <end position="55"/>
    </location>
</feature>
<feature type="region of interest" description="Disordered" evidence="1">
    <location>
        <begin position="1"/>
        <end position="83"/>
    </location>
</feature>